<keyword evidence="3 7" id="KW-0812">Transmembrane</keyword>
<sequence>MSLKPFDLLALTCRSLGGNALRSTLTTLGVFMGVAAVTATLQVGSISRAVIARQMAERDAPQVVVFPESQVLRLEDMKFLQKRLLGLQAISASSSSTSFQTFFQDQEAKNPSMLGVSQNFLLTSGKQLVKGRFFTRADFASYRPVVVIDQFLADKLFKGQKPTSKRIYANRRPYIVVGVVKTNPGNNEAPEGELLIPMSVFNALMGSQDIGTIWMRPRKLEDLKNLEDQTKKLLEQRFPSQKFYVTNNVEDILEQQKTLESVSMALAAVGVISLLVGGVGIANITIATVAERTAEIGLKLAIGATKQDIMLQFILEAAVLSLLGGTVALMTVHGLTLVVVGTFDLPYQFESSTAALSLGSALLVGVGAGFLPALRASQLNPVTALRST</sequence>
<dbReference type="Proteomes" id="UP000245124">
    <property type="component" value="Unassembled WGS sequence"/>
</dbReference>
<dbReference type="GO" id="GO:0022857">
    <property type="term" value="F:transmembrane transporter activity"/>
    <property type="evidence" value="ECO:0007669"/>
    <property type="project" value="TreeGrafter"/>
</dbReference>
<dbReference type="Pfam" id="PF12704">
    <property type="entry name" value="MacB_PCD"/>
    <property type="match status" value="1"/>
</dbReference>
<evidence type="ECO:0000256" key="5">
    <source>
        <dbReference type="ARBA" id="ARBA00023136"/>
    </source>
</evidence>
<comment type="similarity">
    <text evidence="6">Belongs to the ABC-4 integral membrane protein family.</text>
</comment>
<dbReference type="InterPro" id="IPR003838">
    <property type="entry name" value="ABC3_permease_C"/>
</dbReference>
<dbReference type="GO" id="GO:0005886">
    <property type="term" value="C:plasma membrane"/>
    <property type="evidence" value="ECO:0007669"/>
    <property type="project" value="UniProtKB-SubCell"/>
</dbReference>
<feature type="transmembrane region" description="Helical" evidence="7">
    <location>
        <begin position="355"/>
        <end position="374"/>
    </location>
</feature>
<gene>
    <name evidence="10" type="ORF">NIES4072_57360</name>
</gene>
<accession>A0A2R5FTF5</accession>
<evidence type="ECO:0000259" key="8">
    <source>
        <dbReference type="Pfam" id="PF02687"/>
    </source>
</evidence>
<keyword evidence="4 7" id="KW-1133">Transmembrane helix</keyword>
<evidence type="ECO:0000256" key="1">
    <source>
        <dbReference type="ARBA" id="ARBA00004651"/>
    </source>
</evidence>
<keyword evidence="11" id="KW-1185">Reference proteome</keyword>
<protein>
    <recommendedName>
        <fullName evidence="12">ABC transporter permease protein</fullName>
    </recommendedName>
</protein>
<evidence type="ECO:0000313" key="10">
    <source>
        <dbReference type="EMBL" id="GBG22030.1"/>
    </source>
</evidence>
<dbReference type="AlphaFoldDB" id="A0A2R5FTF5"/>
<comment type="subcellular location">
    <subcellularLocation>
        <location evidence="1">Cell membrane</location>
        <topology evidence="1">Multi-pass membrane protein</topology>
    </subcellularLocation>
</comment>
<evidence type="ECO:0000256" key="2">
    <source>
        <dbReference type="ARBA" id="ARBA00022475"/>
    </source>
</evidence>
<reference evidence="10 11" key="1">
    <citation type="submission" date="2017-06" db="EMBL/GenBank/DDBJ databases">
        <title>Genome sequencing of cyanobaciteial culture collection at National Institute for Environmental Studies (NIES).</title>
        <authorList>
            <person name="Hirose Y."/>
            <person name="Shimura Y."/>
            <person name="Fujisawa T."/>
            <person name="Nakamura Y."/>
            <person name="Kawachi M."/>
        </authorList>
    </citation>
    <scope>NUCLEOTIDE SEQUENCE [LARGE SCALE GENOMIC DNA]</scope>
    <source>
        <strain evidence="10 11">NIES-4072</strain>
    </source>
</reference>
<organism evidence="10 11">
    <name type="scientific">Nostoc commune NIES-4072</name>
    <dbReference type="NCBI Taxonomy" id="2005467"/>
    <lineage>
        <taxon>Bacteria</taxon>
        <taxon>Bacillati</taxon>
        <taxon>Cyanobacteriota</taxon>
        <taxon>Cyanophyceae</taxon>
        <taxon>Nostocales</taxon>
        <taxon>Nostocaceae</taxon>
        <taxon>Nostoc</taxon>
    </lineage>
</organism>
<dbReference type="PANTHER" id="PTHR30572">
    <property type="entry name" value="MEMBRANE COMPONENT OF TRANSPORTER-RELATED"/>
    <property type="match status" value="1"/>
</dbReference>
<proteinExistence type="inferred from homology"/>
<name>A0A2R5FTF5_NOSCO</name>
<comment type="caution">
    <text evidence="10">The sequence shown here is derived from an EMBL/GenBank/DDBJ whole genome shotgun (WGS) entry which is preliminary data.</text>
</comment>
<evidence type="ECO:0008006" key="12">
    <source>
        <dbReference type="Google" id="ProtNLM"/>
    </source>
</evidence>
<dbReference type="InterPro" id="IPR025857">
    <property type="entry name" value="MacB_PCD"/>
</dbReference>
<keyword evidence="2" id="KW-1003">Cell membrane</keyword>
<feature type="transmembrane region" description="Helical" evidence="7">
    <location>
        <begin position="264"/>
        <end position="290"/>
    </location>
</feature>
<evidence type="ECO:0000256" key="6">
    <source>
        <dbReference type="ARBA" id="ARBA00038076"/>
    </source>
</evidence>
<evidence type="ECO:0000256" key="7">
    <source>
        <dbReference type="SAM" id="Phobius"/>
    </source>
</evidence>
<evidence type="ECO:0000256" key="3">
    <source>
        <dbReference type="ARBA" id="ARBA00022692"/>
    </source>
</evidence>
<feature type="domain" description="ABC3 transporter permease C-terminal" evidence="8">
    <location>
        <begin position="269"/>
        <end position="381"/>
    </location>
</feature>
<feature type="domain" description="MacB-like periplasmic core" evidence="9">
    <location>
        <begin position="23"/>
        <end position="232"/>
    </location>
</feature>
<dbReference type="OrthoDB" id="9770099at2"/>
<evidence type="ECO:0000256" key="4">
    <source>
        <dbReference type="ARBA" id="ARBA00022989"/>
    </source>
</evidence>
<dbReference type="EMBL" id="BDUD01000001">
    <property type="protein sequence ID" value="GBG22030.1"/>
    <property type="molecule type" value="Genomic_DNA"/>
</dbReference>
<feature type="transmembrane region" description="Helical" evidence="7">
    <location>
        <begin position="311"/>
        <end position="335"/>
    </location>
</feature>
<dbReference type="RefSeq" id="WP_109011837.1">
    <property type="nucleotide sequence ID" value="NZ_BDUD01000001.1"/>
</dbReference>
<dbReference type="Pfam" id="PF02687">
    <property type="entry name" value="FtsX"/>
    <property type="match status" value="1"/>
</dbReference>
<evidence type="ECO:0000259" key="9">
    <source>
        <dbReference type="Pfam" id="PF12704"/>
    </source>
</evidence>
<evidence type="ECO:0000313" key="11">
    <source>
        <dbReference type="Proteomes" id="UP000245124"/>
    </source>
</evidence>
<keyword evidence="5 7" id="KW-0472">Membrane</keyword>
<dbReference type="InterPro" id="IPR050250">
    <property type="entry name" value="Macrolide_Exporter_MacB"/>
</dbReference>
<dbReference type="PANTHER" id="PTHR30572:SF4">
    <property type="entry name" value="ABC TRANSPORTER PERMEASE YTRF"/>
    <property type="match status" value="1"/>
</dbReference>